<evidence type="ECO:0000256" key="5">
    <source>
        <dbReference type="ARBA" id="ARBA00022777"/>
    </source>
</evidence>
<evidence type="ECO:0000313" key="11">
    <source>
        <dbReference type="Proteomes" id="UP000011524"/>
    </source>
</evidence>
<dbReference type="CDD" id="cd00156">
    <property type="entry name" value="REC"/>
    <property type="match status" value="1"/>
</dbReference>
<dbReference type="SUPFAM" id="SSF55781">
    <property type="entry name" value="GAF domain-like"/>
    <property type="match status" value="1"/>
</dbReference>
<dbReference type="InterPro" id="IPR035965">
    <property type="entry name" value="PAS-like_dom_sf"/>
</dbReference>
<feature type="domain" description="PAC" evidence="9">
    <location>
        <begin position="472"/>
        <end position="524"/>
    </location>
</feature>
<dbReference type="Pfam" id="PF08447">
    <property type="entry name" value="PAS_3"/>
    <property type="match status" value="1"/>
</dbReference>
<dbReference type="InterPro" id="IPR001789">
    <property type="entry name" value="Sig_transdc_resp-reg_receiver"/>
</dbReference>
<evidence type="ECO:0000259" key="9">
    <source>
        <dbReference type="PROSITE" id="PS50113"/>
    </source>
</evidence>
<dbReference type="Gene3D" id="3.30.450.40">
    <property type="match status" value="1"/>
</dbReference>
<dbReference type="Pfam" id="PF08448">
    <property type="entry name" value="PAS_4"/>
    <property type="match status" value="3"/>
</dbReference>
<sequence>MNGPPDTIRILHVDDEPNFADLTATFLEREDDRFTVETATSASAGKERLEQSQFDCVVSDYEMPGQNGIAFLKSVREQYPDLPFILFTGKGSEEVASDSISAGVTDYLQKEGGTDQYAILANRITNAVEHYRVQQRVERSEQRLREIVDALPHLLYVVDEEGNYLLANAALATFHNTTIEAIEGSNIAEVLDASAADQFRRHLDEVLEAETTTRVPEVEIPAPDGETHIFEPRLQPYEFGDVDNRAVLGIAADITERKTHERALERTRERMQLALEHTNSLIFEIDCDTDEVVRHGAYNEFFNLSADEVSTWENHLVQSVHPDDRDQFQHFYQQLVDGERDGGQLEYRTTPERGEIRWIRDTVSVQNESGGGSRHAIGIAREITEYKEREHELQRKERRYQAIFDDPNILVGLIDTDGTVLEINETAMNYIDATREDVTGEPFWETPWFNYSESLQEDVRGWIERAADGEYVVFETNLVQSDGEQYTVEGVFRPVRDEEDDVVSLIISDREITEQKEYERELEQTNALLSTLFDTLPVGVLVEDEQRNVVAVNEQMFELFDLPGSPDEIRGTDCAQLAADVSDMFADSKAFVDRIDDLIAGQEPVYNEELELADGKTYARSYHPIELSEGDGHLWVYRDITARKTRETRLATLNETTLELMAVETRTDVAEIGVEAAADVLGLEASAIHLYDEQDGLVPVAQTDAGHDLIGDPPTFTGGDSIVWRVYEQGEALAIEDIHDNPEIYNPNSPVRSELILPLGEAGILIASSPTAATFDDEDRVLGKILASNITAALEQVERTTEIRAREAELERQNARLEEFASVVSHDLRNPLQVAEGRLKLLNALVKHIVGESENFSDNLFQCFSTRFTEDSSPKLERSEIRCQFVL</sequence>
<evidence type="ECO:0000259" key="8">
    <source>
        <dbReference type="PROSITE" id="PS50112"/>
    </source>
</evidence>
<feature type="domain" description="PAS" evidence="8">
    <location>
        <begin position="267"/>
        <end position="339"/>
    </location>
</feature>
<dbReference type="SMART" id="SM00091">
    <property type="entry name" value="PAS"/>
    <property type="match status" value="4"/>
</dbReference>
<organism evidence="10 11">
    <name type="scientific">Haloarcula japonica (strain ATCC 49778 / DSM 6131 / JCM 7785 / NBRC 101032 / NCIMB 13157 / TR-1)</name>
    <dbReference type="NCBI Taxonomy" id="1227453"/>
    <lineage>
        <taxon>Archaea</taxon>
        <taxon>Methanobacteriati</taxon>
        <taxon>Methanobacteriota</taxon>
        <taxon>Stenosarchaea group</taxon>
        <taxon>Halobacteria</taxon>
        <taxon>Halobacteriales</taxon>
        <taxon>Haloarculaceae</taxon>
        <taxon>Haloarcula</taxon>
    </lineage>
</organism>
<dbReference type="AlphaFoldDB" id="M0LHK1"/>
<dbReference type="InterPro" id="IPR036097">
    <property type="entry name" value="HisK_dim/P_sf"/>
</dbReference>
<protein>
    <recommendedName>
        <fullName evidence="2">histidine kinase</fullName>
        <ecNumber evidence="2">2.7.13.3</ecNumber>
    </recommendedName>
</protein>
<feature type="domain" description="PAS" evidence="8">
    <location>
        <begin position="140"/>
        <end position="210"/>
    </location>
</feature>
<dbReference type="PATRIC" id="fig|1227453.3.peg.1511"/>
<dbReference type="PROSITE" id="PS50110">
    <property type="entry name" value="RESPONSE_REGULATORY"/>
    <property type="match status" value="1"/>
</dbReference>
<dbReference type="Pfam" id="PF00072">
    <property type="entry name" value="Response_reg"/>
    <property type="match status" value="1"/>
</dbReference>
<feature type="domain" description="Response regulatory" evidence="7">
    <location>
        <begin position="9"/>
        <end position="125"/>
    </location>
</feature>
<keyword evidence="5 10" id="KW-0418">Kinase</keyword>
<dbReference type="PROSITE" id="PS50112">
    <property type="entry name" value="PAS"/>
    <property type="match status" value="3"/>
</dbReference>
<dbReference type="Gene3D" id="3.30.450.20">
    <property type="entry name" value="PAS domain"/>
    <property type="match status" value="4"/>
</dbReference>
<feature type="modified residue" description="4-aspartylphosphate" evidence="6">
    <location>
        <position position="60"/>
    </location>
</feature>
<dbReference type="InterPro" id="IPR001610">
    <property type="entry name" value="PAC"/>
</dbReference>
<comment type="catalytic activity">
    <reaction evidence="1">
        <text>ATP + protein L-histidine = ADP + protein N-phospho-L-histidine.</text>
        <dbReference type="EC" id="2.7.13.3"/>
    </reaction>
</comment>
<dbReference type="Proteomes" id="UP000011524">
    <property type="component" value="Unassembled WGS sequence"/>
</dbReference>
<dbReference type="InterPro" id="IPR052162">
    <property type="entry name" value="Sensor_kinase/Photoreceptor"/>
</dbReference>
<dbReference type="InterPro" id="IPR000700">
    <property type="entry name" value="PAS-assoc_C"/>
</dbReference>
<dbReference type="Gene3D" id="3.40.50.2300">
    <property type="match status" value="1"/>
</dbReference>
<evidence type="ECO:0000256" key="4">
    <source>
        <dbReference type="ARBA" id="ARBA00022679"/>
    </source>
</evidence>
<keyword evidence="4" id="KW-0808">Transferase</keyword>
<dbReference type="eggNOG" id="arCOG02389">
    <property type="taxonomic scope" value="Archaea"/>
</dbReference>
<dbReference type="EMBL" id="AOLY01000011">
    <property type="protein sequence ID" value="EMA31919.1"/>
    <property type="molecule type" value="Genomic_DNA"/>
</dbReference>
<dbReference type="SMART" id="SM00086">
    <property type="entry name" value="PAC"/>
    <property type="match status" value="2"/>
</dbReference>
<dbReference type="NCBIfam" id="TIGR00229">
    <property type="entry name" value="sensory_box"/>
    <property type="match status" value="3"/>
</dbReference>
<dbReference type="eggNOG" id="arCOG02387">
    <property type="taxonomic scope" value="Archaea"/>
</dbReference>
<dbReference type="PANTHER" id="PTHR43304">
    <property type="entry name" value="PHYTOCHROME-LIKE PROTEIN CPH1"/>
    <property type="match status" value="1"/>
</dbReference>
<reference evidence="10 11" key="1">
    <citation type="journal article" date="2014" name="PLoS Genet.">
        <title>Phylogenetically driven sequencing of extremely halophilic archaea reveals strategies for static and dynamic osmo-response.</title>
        <authorList>
            <person name="Becker E.A."/>
            <person name="Seitzer P.M."/>
            <person name="Tritt A."/>
            <person name="Larsen D."/>
            <person name="Krusor M."/>
            <person name="Yao A.I."/>
            <person name="Wu D."/>
            <person name="Madern D."/>
            <person name="Eisen J.A."/>
            <person name="Darling A.E."/>
            <person name="Facciotti M.T."/>
        </authorList>
    </citation>
    <scope>NUCLEOTIDE SEQUENCE [LARGE SCALE GENOMIC DNA]</scope>
    <source>
        <strain evidence="11">ATCC 49778 / DSM 6131 / JCM 7785 / NBRC 101032 / NCIMB 13157 / TR-1</strain>
    </source>
</reference>
<dbReference type="SUPFAM" id="SSF55785">
    <property type="entry name" value="PYP-like sensor domain (PAS domain)"/>
    <property type="match status" value="4"/>
</dbReference>
<gene>
    <name evidence="10" type="ORF">C444_07575</name>
</gene>
<dbReference type="SUPFAM" id="SSF47384">
    <property type="entry name" value="Homodimeric domain of signal transducing histidine kinase"/>
    <property type="match status" value="1"/>
</dbReference>
<dbReference type="InterPro" id="IPR013655">
    <property type="entry name" value="PAS_fold_3"/>
</dbReference>
<dbReference type="EC" id="2.7.13.3" evidence="2"/>
<evidence type="ECO:0000256" key="6">
    <source>
        <dbReference type="PROSITE-ProRule" id="PRU00169"/>
    </source>
</evidence>
<evidence type="ECO:0000256" key="1">
    <source>
        <dbReference type="ARBA" id="ARBA00000085"/>
    </source>
</evidence>
<keyword evidence="11" id="KW-1185">Reference proteome</keyword>
<comment type="caution">
    <text evidence="10">The sequence shown here is derived from an EMBL/GenBank/DDBJ whole genome shotgun (WGS) entry which is preliminary data.</text>
</comment>
<feature type="domain" description="PAS" evidence="8">
    <location>
        <begin position="396"/>
        <end position="441"/>
    </location>
</feature>
<dbReference type="SMART" id="SM00448">
    <property type="entry name" value="REC"/>
    <property type="match status" value="1"/>
</dbReference>
<feature type="domain" description="PAC" evidence="9">
    <location>
        <begin position="343"/>
        <end position="395"/>
    </location>
</feature>
<dbReference type="CDD" id="cd00082">
    <property type="entry name" value="HisKA"/>
    <property type="match status" value="1"/>
</dbReference>
<evidence type="ECO:0000313" key="10">
    <source>
        <dbReference type="EMBL" id="EMA31919.1"/>
    </source>
</evidence>
<dbReference type="InterPro" id="IPR011006">
    <property type="entry name" value="CheY-like_superfamily"/>
</dbReference>
<accession>M0LHK1</accession>
<dbReference type="InterPro" id="IPR000014">
    <property type="entry name" value="PAS"/>
</dbReference>
<evidence type="ECO:0000256" key="3">
    <source>
        <dbReference type="ARBA" id="ARBA00022553"/>
    </source>
</evidence>
<dbReference type="PANTHER" id="PTHR43304:SF1">
    <property type="entry name" value="PAC DOMAIN-CONTAINING PROTEIN"/>
    <property type="match status" value="1"/>
</dbReference>
<proteinExistence type="predicted"/>
<feature type="domain" description="PAC" evidence="9">
    <location>
        <begin position="214"/>
        <end position="266"/>
    </location>
</feature>
<dbReference type="InterPro" id="IPR029016">
    <property type="entry name" value="GAF-like_dom_sf"/>
</dbReference>
<evidence type="ECO:0000259" key="7">
    <source>
        <dbReference type="PROSITE" id="PS50110"/>
    </source>
</evidence>
<dbReference type="GO" id="GO:0000155">
    <property type="term" value="F:phosphorelay sensor kinase activity"/>
    <property type="evidence" value="ECO:0007669"/>
    <property type="project" value="InterPro"/>
</dbReference>
<dbReference type="InterPro" id="IPR013656">
    <property type="entry name" value="PAS_4"/>
</dbReference>
<dbReference type="RefSeq" id="WP_004591987.1">
    <property type="nucleotide sequence ID" value="NZ_AOLY01000011.1"/>
</dbReference>
<keyword evidence="3 6" id="KW-0597">Phosphoprotein</keyword>
<evidence type="ECO:0000256" key="2">
    <source>
        <dbReference type="ARBA" id="ARBA00012438"/>
    </source>
</evidence>
<dbReference type="PROSITE" id="PS50113">
    <property type="entry name" value="PAC"/>
    <property type="match status" value="3"/>
</dbReference>
<dbReference type="STRING" id="1227453.C444_07575"/>
<dbReference type="Pfam" id="PF13185">
    <property type="entry name" value="GAF_2"/>
    <property type="match status" value="1"/>
</dbReference>
<name>M0LHK1_HALJT</name>
<dbReference type="OrthoDB" id="8127at2157"/>
<dbReference type="CDD" id="cd00130">
    <property type="entry name" value="PAS"/>
    <property type="match status" value="4"/>
</dbReference>
<dbReference type="SUPFAM" id="SSF52172">
    <property type="entry name" value="CheY-like"/>
    <property type="match status" value="1"/>
</dbReference>
<dbReference type="SMART" id="SM00065">
    <property type="entry name" value="GAF"/>
    <property type="match status" value="1"/>
</dbReference>
<dbReference type="InterPro" id="IPR003018">
    <property type="entry name" value="GAF"/>
</dbReference>
<dbReference type="InterPro" id="IPR003661">
    <property type="entry name" value="HisK_dim/P_dom"/>
</dbReference>
<dbReference type="Gene3D" id="1.10.287.130">
    <property type="match status" value="1"/>
</dbReference>